<evidence type="ECO:0000256" key="2">
    <source>
        <dbReference type="SAM" id="Phobius"/>
    </source>
</evidence>
<feature type="transmembrane region" description="Helical" evidence="2">
    <location>
        <begin position="43"/>
        <end position="61"/>
    </location>
</feature>
<feature type="transmembrane region" description="Helical" evidence="2">
    <location>
        <begin position="73"/>
        <end position="97"/>
    </location>
</feature>
<feature type="region of interest" description="Disordered" evidence="1">
    <location>
        <begin position="371"/>
        <end position="440"/>
    </location>
</feature>
<feature type="transmembrane region" description="Helical" evidence="2">
    <location>
        <begin position="192"/>
        <end position="209"/>
    </location>
</feature>
<evidence type="ECO:0000256" key="1">
    <source>
        <dbReference type="SAM" id="MobiDB-lite"/>
    </source>
</evidence>
<gene>
    <name evidence="3" type="ORF">OHB35_27165</name>
</gene>
<dbReference type="EMBL" id="CP109135">
    <property type="protein sequence ID" value="WSD16629.1"/>
    <property type="molecule type" value="Genomic_DNA"/>
</dbReference>
<feature type="transmembrane region" description="Helical" evidence="2">
    <location>
        <begin position="267"/>
        <end position="285"/>
    </location>
</feature>
<reference evidence="3 4" key="1">
    <citation type="submission" date="2022-10" db="EMBL/GenBank/DDBJ databases">
        <title>The complete genomes of actinobacterial strains from the NBC collection.</title>
        <authorList>
            <person name="Joergensen T.S."/>
            <person name="Alvarez Arevalo M."/>
            <person name="Sterndorff E.B."/>
            <person name="Faurdal D."/>
            <person name="Vuksanovic O."/>
            <person name="Mourched A.-S."/>
            <person name="Charusanti P."/>
            <person name="Shaw S."/>
            <person name="Blin K."/>
            <person name="Weber T."/>
        </authorList>
    </citation>
    <scope>NUCLEOTIDE SEQUENCE [LARGE SCALE GENOMIC DNA]</scope>
    <source>
        <strain evidence="3 4">NBC 01752</strain>
    </source>
</reference>
<organism evidence="3 4">
    <name type="scientific">Streptomyces phaeochromogenes</name>
    <dbReference type="NCBI Taxonomy" id="1923"/>
    <lineage>
        <taxon>Bacteria</taxon>
        <taxon>Bacillati</taxon>
        <taxon>Actinomycetota</taxon>
        <taxon>Actinomycetes</taxon>
        <taxon>Kitasatosporales</taxon>
        <taxon>Streptomycetaceae</taxon>
        <taxon>Streptomyces</taxon>
        <taxon>Streptomyces phaeochromogenes group</taxon>
    </lineage>
</organism>
<dbReference type="RefSeq" id="WP_326760171.1">
    <property type="nucleotide sequence ID" value="NZ_CP109135.1"/>
</dbReference>
<sequence>MASGVAGRGLLGATRHLWTLVGIIGVGWAVGAGSGTGDLSGSSLYLFFTTLLLAVGLYGSTSEISLREARQDLRLLLLAVTVGVVAKAALIALVLWLVLDDPAYLVLAVAVAQIDPLSVAALRDSSRLSPRGRTVLSVWASFDDPVTVLLTAYTAPFALRALNDSAGTSGTSSTDGIAGAVGDDLLDYAAQLGWNAVLVAVAAALWLLLRRTRGKDPARWSPATQAVAVLLLLALVVTAGGYTLMLGVAVVGLFFRPPTLTRHLGRISRGAYVTAAFTLGLLLVAGVDLVYGLVLGAAAYGAQIVVGSVLARKLDRVDRVSLALGQQNGVTAVILALSLQPMFPEAVAIVAPAIVTVNCLHFAANSLWGRLQPDPDDPRPAPDRPPLPSARPVQPDLSAGPGTVPLWKDLDGAADPYWKEPAAGPVPLDPAGDDGPPRSALAHLLRNVPVVDAVALDAVGETD</sequence>
<feature type="transmembrane region" description="Helical" evidence="2">
    <location>
        <begin position="229"/>
        <end position="255"/>
    </location>
</feature>
<evidence type="ECO:0000313" key="3">
    <source>
        <dbReference type="EMBL" id="WSD16629.1"/>
    </source>
</evidence>
<name>A0ABZ1HEV6_STRPH</name>
<feature type="transmembrane region" description="Helical" evidence="2">
    <location>
        <begin position="17"/>
        <end position="37"/>
    </location>
</feature>
<keyword evidence="2" id="KW-0812">Transmembrane</keyword>
<evidence type="ECO:0000313" key="4">
    <source>
        <dbReference type="Proteomes" id="UP001340816"/>
    </source>
</evidence>
<accession>A0ABZ1HEV6</accession>
<dbReference type="Proteomes" id="UP001340816">
    <property type="component" value="Chromosome"/>
</dbReference>
<keyword evidence="2" id="KW-0472">Membrane</keyword>
<keyword evidence="4" id="KW-1185">Reference proteome</keyword>
<protein>
    <submittedName>
        <fullName evidence="3">Uncharacterized protein</fullName>
    </submittedName>
</protein>
<proteinExistence type="predicted"/>
<keyword evidence="2" id="KW-1133">Transmembrane helix</keyword>